<evidence type="ECO:0000313" key="3">
    <source>
        <dbReference type="Proteomes" id="UP001348098"/>
    </source>
</evidence>
<dbReference type="EMBL" id="JAYKYQ010000019">
    <property type="protein sequence ID" value="MEB3514540.1"/>
    <property type="molecule type" value="Genomic_DNA"/>
</dbReference>
<protein>
    <submittedName>
        <fullName evidence="2">CHAT domain-containing tetratricopeptide repeat protein</fullName>
    </submittedName>
</protein>
<dbReference type="RefSeq" id="WP_195083314.1">
    <property type="nucleotide sequence ID" value="NZ_JAYESH010000002.1"/>
</dbReference>
<keyword evidence="3" id="KW-1185">Reference proteome</keyword>
<feature type="domain" description="CHAT" evidence="1">
    <location>
        <begin position="1224"/>
        <end position="1531"/>
    </location>
</feature>
<dbReference type="PANTHER" id="PTHR19959">
    <property type="entry name" value="KINESIN LIGHT CHAIN"/>
    <property type="match status" value="1"/>
</dbReference>
<name>A0ABU6B4C4_9NOCA</name>
<proteinExistence type="predicted"/>
<dbReference type="SUPFAM" id="SSF48452">
    <property type="entry name" value="TPR-like"/>
    <property type="match status" value="2"/>
</dbReference>
<sequence length="1531" mass="164533">METSSDPTGGLFADRRIALQSAIAARIRRMELTDDPAAVLAPEADRQARELVALVNGGDLESALLAGWFYWYRYEARPQQAEHRDLSTAVEMFTACFVTGVDLAQLPQQLLPLLAEEAALVAVALLDQTQESDDVEFVTAVLRLWWRILAATPSDSSARGGILCNLGIVLLARFRLTRDAENLRGAIEVGRLALTGIPADRADRGTALAQLSAALRARFHEAGAGIDLDEAITLGRHAIDATPEHHPYRPGIIANLATALWQRFEFTGGPADLDEAIRLRRLAVETAPSDYDDLPNMLSGLAMTLHTRFEHTGNPQDLDEAIELGRRAIANPAGRSHPLSNLSSALHARFEIAGARADLDEAIALGRRALAALPAGSPDLGLMLSNLGNALHTRYKATRQVASLDEAMELGRRAVDATPTGHPDRSGFQANLANTLRTRYSHTGALADLDEAIDVGRQAAAATPVGHPDLARMLANLGAFLHIRFERTQFPQDLAEAVDLHTEAVAATPDEHPARGPRLAGLGAALWSRYQQTAVPEDLEEAIDLLEQAEPLISATHPDRPMVLHSLADTMRARFERTRKPVHLDTAIAYGEQAVAACDPGLPGREPIVAALETALHARFDRSGALEDLRRVVGLRGELVATAAADDPAYLSMLYAHAQGLRTLYEHTGTPALLDEAIEVGAQALARTPADHPDRAMLAGDHGYSVMLRFERTAATTDLDEAIDLHTEALAATPADDPKRHARLTGLGSCLLTRYERFGALPDLENAVAFTRRALAEAPADHADRAGILTALGAALWARFKRIGALPDIDEAIKHLRDALRTVSNDLRLENRIRSNLGLALRTRFERTAGTADLDEAIATARQAVAATPADHSDRAQTLHTFENTLMFRFRENAAAADLADIDEAIDIGRQAIAAATPESPGLGGMLLSLGGALYARFERTASAADRDEAVGVFRRAIDTKTATPSIRVRAAHGAALSAAGSDPALAARMLEGAVRTLPELVPPLLDRIDQQHALGNGFGIAADAAALALNDPSTAASARPELALRLLEAGRAILLGRTLNIRGDLTELAVRHPDLAQRFTRLRARLDHETKAATTLDIPLDPAAVISENGRHVRDRRQLVAEFDRLLAEIRAQDGFRTFALPPSIGELLAQSEQGAIVTFNISRYRCDALVLAEGAVTGLALPGLTMDDVVGRAVNFQRALDVTRYSPIAAERRAAERQLLDSLEWLWDTAASPVLEALGHNRIPPAGSDWPRVWWAPGGILGLLPVHAAGYHSSGPTSGGRSVLDRVVSSYTPTIAALRYARERRARQHSAGATRAAIVAMPTTPGVDGRLHHVLDEARIVERLLPDSVVLTEPDPAPEADSDPARTLPTKANVLASLSSCSIAHFICHGTSDPSDPSLSRLLLHDHATDPLTVSALAPVQLDHARLAYLSACETARIVHAELLDEATHLASAFQLAGYPHVIGTLWTIDDETAVEVAEAFYTALTSARDVDDLAIDKAPVALHEAIRSIRGTLPRTPSLWAAYLHSGA</sequence>
<dbReference type="Pfam" id="PF13374">
    <property type="entry name" value="TPR_10"/>
    <property type="match status" value="2"/>
</dbReference>
<dbReference type="InterPro" id="IPR024983">
    <property type="entry name" value="CHAT_dom"/>
</dbReference>
<evidence type="ECO:0000259" key="1">
    <source>
        <dbReference type="Pfam" id="PF12770"/>
    </source>
</evidence>
<dbReference type="InterPro" id="IPR011990">
    <property type="entry name" value="TPR-like_helical_dom_sf"/>
</dbReference>
<dbReference type="Gene3D" id="1.25.40.10">
    <property type="entry name" value="Tetratricopeptide repeat domain"/>
    <property type="match status" value="5"/>
</dbReference>
<gene>
    <name evidence="2" type="ORF">U3653_31345</name>
</gene>
<comment type="caution">
    <text evidence="2">The sequence shown here is derived from an EMBL/GenBank/DDBJ whole genome shotgun (WGS) entry which is preliminary data.</text>
</comment>
<organism evidence="2 3">
    <name type="scientific">Nocardia implantans</name>
    <dbReference type="NCBI Taxonomy" id="3108168"/>
    <lineage>
        <taxon>Bacteria</taxon>
        <taxon>Bacillati</taxon>
        <taxon>Actinomycetota</taxon>
        <taxon>Actinomycetes</taxon>
        <taxon>Mycobacteriales</taxon>
        <taxon>Nocardiaceae</taxon>
        <taxon>Nocardia</taxon>
    </lineage>
</organism>
<dbReference type="PANTHER" id="PTHR19959:SF119">
    <property type="entry name" value="FUNGAL LIPASE-LIKE DOMAIN-CONTAINING PROTEIN"/>
    <property type="match status" value="1"/>
</dbReference>
<accession>A0ABU6B4C4</accession>
<dbReference type="Pfam" id="PF12770">
    <property type="entry name" value="CHAT"/>
    <property type="match status" value="1"/>
</dbReference>
<evidence type="ECO:0000313" key="2">
    <source>
        <dbReference type="EMBL" id="MEB3514540.1"/>
    </source>
</evidence>
<dbReference type="Proteomes" id="UP001348098">
    <property type="component" value="Unassembled WGS sequence"/>
</dbReference>
<reference evidence="2 3" key="1">
    <citation type="submission" date="2023-12" db="EMBL/GenBank/DDBJ databases">
        <title>novel species in genus Nocarida.</title>
        <authorList>
            <person name="Li Z."/>
        </authorList>
    </citation>
    <scope>NUCLEOTIDE SEQUENCE [LARGE SCALE GENOMIC DNA]</scope>
    <source>
        <strain evidence="2 3">CDC186</strain>
    </source>
</reference>